<accession>A0AAW6B122</accession>
<dbReference type="InterPro" id="IPR035387">
    <property type="entry name" value="DUF5406"/>
</dbReference>
<protein>
    <submittedName>
        <fullName evidence="1">DUF5406 family protein</fullName>
    </submittedName>
</protein>
<dbReference type="AlphaFoldDB" id="A0AAW6B122"/>
<proteinExistence type="predicted"/>
<name>A0AAW6B122_CLOSY</name>
<dbReference type="Proteomes" id="UP001300871">
    <property type="component" value="Unassembled WGS sequence"/>
</dbReference>
<dbReference type="EMBL" id="JAQLGM010000045">
    <property type="protein sequence ID" value="MDB2001686.1"/>
    <property type="molecule type" value="Genomic_DNA"/>
</dbReference>
<organism evidence="1 2">
    <name type="scientific">Clostridium symbiosum</name>
    <name type="common">Bacteroides symbiosus</name>
    <dbReference type="NCBI Taxonomy" id="1512"/>
    <lineage>
        <taxon>Bacteria</taxon>
        <taxon>Bacillati</taxon>
        <taxon>Bacillota</taxon>
        <taxon>Clostridia</taxon>
        <taxon>Lachnospirales</taxon>
        <taxon>Lachnospiraceae</taxon>
        <taxon>Otoolea</taxon>
    </lineage>
</organism>
<comment type="caution">
    <text evidence="1">The sequence shown here is derived from an EMBL/GenBank/DDBJ whole genome shotgun (WGS) entry which is preliminary data.</text>
</comment>
<evidence type="ECO:0000313" key="1">
    <source>
        <dbReference type="EMBL" id="MDB2001686.1"/>
    </source>
</evidence>
<dbReference type="RefSeq" id="WP_044911129.1">
    <property type="nucleotide sequence ID" value="NZ_JADNHH010000018.1"/>
</dbReference>
<dbReference type="Pfam" id="PF17400">
    <property type="entry name" value="DUF5406"/>
    <property type="match status" value="1"/>
</dbReference>
<evidence type="ECO:0000313" key="2">
    <source>
        <dbReference type="Proteomes" id="UP001300871"/>
    </source>
</evidence>
<reference evidence="1" key="1">
    <citation type="submission" date="2023-01" db="EMBL/GenBank/DDBJ databases">
        <title>Human gut microbiome strain richness.</title>
        <authorList>
            <person name="Chen-Liaw A."/>
        </authorList>
    </citation>
    <scope>NUCLEOTIDE SEQUENCE</scope>
    <source>
        <strain evidence="1">B1_m1001713B170214d0_201011</strain>
    </source>
</reference>
<gene>
    <name evidence="1" type="ORF">PM006_15895</name>
</gene>
<sequence length="213" mass="25327">MEVEKWVEEFCVARIDEIFQEINIDTNYDERMNKIMSSLSEADQQWLDDHLRDCFMTNEDYYKEFYLAGMRDIITLWKYLQNDNSDLTPDKVTEMKLKISRPLQEERKMEKYDIGIRNGVHRVKVTLQQWQYVGHIWINMGGNCYGKALLDFDFECEDGESENDCELKYHENEEWFTAVLKDQDGNSCRVDGSAADFNDMIVAVEIVSYEEKR</sequence>